<evidence type="ECO:0000313" key="4">
    <source>
        <dbReference type="Proteomes" id="UP000294095"/>
    </source>
</evidence>
<accession>A0A481V8I6</accession>
<keyword evidence="1" id="KW-1277">Toxin-antitoxin system</keyword>
<protein>
    <submittedName>
        <fullName evidence="3">DUF217 domain protein</fullName>
    </submittedName>
</protein>
<gene>
    <name evidence="3" type="ORF">ChaoS9_415</name>
</gene>
<dbReference type="Proteomes" id="UP000294095">
    <property type="component" value="Segment"/>
</dbReference>
<proteinExistence type="predicted"/>
<dbReference type="Pfam" id="PF02697">
    <property type="entry name" value="VAPB_antitox"/>
    <property type="match status" value="1"/>
</dbReference>
<dbReference type="EMBL" id="MK310226">
    <property type="protein sequence ID" value="QBI90088.1"/>
    <property type="molecule type" value="Genomic_DNA"/>
</dbReference>
<sequence>MGRKTLTIPEEVYEDLDDVNGEDESFGDTIARLVDVVESGEPGDDAGEHDPNTLTEDHIPDIAGATARETADILEERLRGR</sequence>
<evidence type="ECO:0000256" key="1">
    <source>
        <dbReference type="ARBA" id="ARBA00022649"/>
    </source>
</evidence>
<dbReference type="InterPro" id="IPR003847">
    <property type="entry name" value="Put_antitoxin"/>
</dbReference>
<organism evidence="3 4">
    <name type="scientific">Halobacterium phage ChaoS9</name>
    <dbReference type="NCBI Taxonomy" id="2847105"/>
    <lineage>
        <taxon>Viruses</taxon>
        <taxon>Duplodnaviria</taxon>
        <taxon>Heunggongvirae</taxon>
        <taxon>Uroviricota</taxon>
        <taxon>Caudoviricetes</taxon>
        <taxon>Vertoviridae</taxon>
        <taxon>Chaovirus</taxon>
        <taxon>Chaovirus bigenum</taxon>
        <taxon>Chaovirus ChaoS9</taxon>
    </lineage>
</organism>
<evidence type="ECO:0000256" key="2">
    <source>
        <dbReference type="SAM" id="MobiDB-lite"/>
    </source>
</evidence>
<name>A0A481V8I6_9CAUD</name>
<feature type="region of interest" description="Disordered" evidence="2">
    <location>
        <begin position="39"/>
        <end position="58"/>
    </location>
</feature>
<evidence type="ECO:0000313" key="3">
    <source>
        <dbReference type="EMBL" id="QBI90088.1"/>
    </source>
</evidence>
<feature type="compositionally biased region" description="Basic and acidic residues" evidence="2">
    <location>
        <begin position="46"/>
        <end position="58"/>
    </location>
</feature>
<keyword evidence="4" id="KW-1185">Reference proteome</keyword>
<reference evidence="4" key="1">
    <citation type="journal article" date="2019" name="Genes (Basel)">
        <title>Halobacterium salinarum virus ChaoS9, a Novel Halovirus Related to PhiH1 and PhiCh1.</title>
        <authorList>
            <person name="Dyall-Smith M."/>
            <person name="Palm P."/>
            <person name="Wanner G."/>
            <person name="Witte A."/>
            <person name="Oesterhelt D."/>
            <person name="Pfeiffer F."/>
        </authorList>
    </citation>
    <scope>NUCLEOTIDE SEQUENCE [LARGE SCALE GENOMIC DNA]</scope>
</reference>